<feature type="transmembrane region" description="Helical" evidence="1">
    <location>
        <begin position="45"/>
        <end position="68"/>
    </location>
</feature>
<keyword evidence="1" id="KW-0812">Transmembrane</keyword>
<feature type="transmembrane region" description="Helical" evidence="1">
    <location>
        <begin position="80"/>
        <end position="101"/>
    </location>
</feature>
<accession>A0A8R1V5A6</accession>
<protein>
    <submittedName>
        <fullName evidence="2">Uncharacterized protein</fullName>
    </submittedName>
</protein>
<reference evidence="3" key="1">
    <citation type="journal article" date="2008" name="Nat. Genet.">
        <title>The Pristionchus pacificus genome provides a unique perspective on nematode lifestyle and parasitism.</title>
        <authorList>
            <person name="Dieterich C."/>
            <person name="Clifton S.W."/>
            <person name="Schuster L.N."/>
            <person name="Chinwalla A."/>
            <person name="Delehaunty K."/>
            <person name="Dinkelacker I."/>
            <person name="Fulton L."/>
            <person name="Fulton R."/>
            <person name="Godfrey J."/>
            <person name="Minx P."/>
            <person name="Mitreva M."/>
            <person name="Roeseler W."/>
            <person name="Tian H."/>
            <person name="Witte H."/>
            <person name="Yang S.P."/>
            <person name="Wilson R.K."/>
            <person name="Sommer R.J."/>
        </authorList>
    </citation>
    <scope>NUCLEOTIDE SEQUENCE [LARGE SCALE GENOMIC DNA]</scope>
    <source>
        <strain evidence="3">PS312</strain>
    </source>
</reference>
<dbReference type="Proteomes" id="UP000005239">
    <property type="component" value="Unassembled WGS sequence"/>
</dbReference>
<organism evidence="2 3">
    <name type="scientific">Pristionchus pacificus</name>
    <name type="common">Parasitic nematode worm</name>
    <dbReference type="NCBI Taxonomy" id="54126"/>
    <lineage>
        <taxon>Eukaryota</taxon>
        <taxon>Metazoa</taxon>
        <taxon>Ecdysozoa</taxon>
        <taxon>Nematoda</taxon>
        <taxon>Chromadorea</taxon>
        <taxon>Rhabditida</taxon>
        <taxon>Rhabditina</taxon>
        <taxon>Diplogasteromorpha</taxon>
        <taxon>Diplogasteroidea</taxon>
        <taxon>Neodiplogasteridae</taxon>
        <taxon>Pristionchus</taxon>
    </lineage>
</organism>
<dbReference type="AlphaFoldDB" id="A0A8R1V5A6"/>
<name>A0A8R1V5A6_PRIPA</name>
<proteinExistence type="predicted"/>
<keyword evidence="1" id="KW-0472">Membrane</keyword>
<keyword evidence="3" id="KW-1185">Reference proteome</keyword>
<evidence type="ECO:0000313" key="3">
    <source>
        <dbReference type="Proteomes" id="UP000005239"/>
    </source>
</evidence>
<keyword evidence="1" id="KW-1133">Transmembrane helix</keyword>
<sequence length="179" mass="20165">FRMVRITSDGEGWQPWYSRRVPPVFCMPCLPAYVGLWTARKPVVIIGGVLFMIGVMILLALLLMCIAVECSNILGGLLPLAIILIIVGILLFHCGWAAHLLDDRGQLPIKRTVTTTTTTVHEPPVDEGERRLLQTAYREDRPPLQTGHWQFDEEASWQAVANPYPIQSTLKPCLDRMPY</sequence>
<evidence type="ECO:0000256" key="1">
    <source>
        <dbReference type="SAM" id="Phobius"/>
    </source>
</evidence>
<dbReference type="OrthoDB" id="5866484at2759"/>
<reference evidence="2" key="2">
    <citation type="submission" date="2022-06" db="UniProtKB">
        <authorList>
            <consortium name="EnsemblMetazoa"/>
        </authorList>
    </citation>
    <scope>IDENTIFICATION</scope>
    <source>
        <strain evidence="2">PS312</strain>
    </source>
</reference>
<gene>
    <name evidence="2" type="primary">WBGene00304329</name>
</gene>
<evidence type="ECO:0000313" key="2">
    <source>
        <dbReference type="EnsemblMetazoa" id="PPA46550.1"/>
    </source>
</evidence>
<dbReference type="EnsemblMetazoa" id="PPA46550.1">
    <property type="protein sequence ID" value="PPA46550.1"/>
    <property type="gene ID" value="WBGene00304329"/>
</dbReference>